<proteinExistence type="predicted"/>
<dbReference type="AlphaFoldDB" id="A0A3P7YHA1"/>
<keyword evidence="2" id="KW-1185">Reference proteome</keyword>
<gene>
    <name evidence="1" type="ORF">SMRZ_LOCUS9693</name>
</gene>
<dbReference type="Proteomes" id="UP000277204">
    <property type="component" value="Unassembled WGS sequence"/>
</dbReference>
<name>A0A3P7YHA1_9TREM</name>
<protein>
    <submittedName>
        <fullName evidence="1">Uncharacterized protein</fullName>
    </submittedName>
</protein>
<sequence length="39" mass="4403">MDSSAGCICISELIFTLGLELITFRFKHHRVIHLATESL</sequence>
<reference evidence="1 2" key="1">
    <citation type="submission" date="2018-11" db="EMBL/GenBank/DDBJ databases">
        <authorList>
            <consortium name="Pathogen Informatics"/>
        </authorList>
    </citation>
    <scope>NUCLEOTIDE SEQUENCE [LARGE SCALE GENOMIC DNA]</scope>
    <source>
        <strain evidence="1 2">Zambia</strain>
    </source>
</reference>
<organism evidence="1 2">
    <name type="scientific">Schistosoma margrebowiei</name>
    <dbReference type="NCBI Taxonomy" id="48269"/>
    <lineage>
        <taxon>Eukaryota</taxon>
        <taxon>Metazoa</taxon>
        <taxon>Spiralia</taxon>
        <taxon>Lophotrochozoa</taxon>
        <taxon>Platyhelminthes</taxon>
        <taxon>Trematoda</taxon>
        <taxon>Digenea</taxon>
        <taxon>Strigeidida</taxon>
        <taxon>Schistosomatoidea</taxon>
        <taxon>Schistosomatidae</taxon>
        <taxon>Schistosoma</taxon>
    </lineage>
</organism>
<evidence type="ECO:0000313" key="1">
    <source>
        <dbReference type="EMBL" id="VDO87380.1"/>
    </source>
</evidence>
<dbReference type="EMBL" id="UZAI01004678">
    <property type="protein sequence ID" value="VDO87380.1"/>
    <property type="molecule type" value="Genomic_DNA"/>
</dbReference>
<accession>A0A3P7YHA1</accession>
<evidence type="ECO:0000313" key="2">
    <source>
        <dbReference type="Proteomes" id="UP000277204"/>
    </source>
</evidence>